<proteinExistence type="predicted"/>
<dbReference type="Gene3D" id="3.90.550.10">
    <property type="entry name" value="Spore Coat Polysaccharide Biosynthesis Protein SpsA, Chain A"/>
    <property type="match status" value="1"/>
</dbReference>
<reference evidence="2" key="1">
    <citation type="submission" date="2019-08" db="EMBL/GenBank/DDBJ databases">
        <title>Genomic characterization of a novel candidate phylum (ARYD3) from a high temperature, high salinity tertiary oil reservoir in north central Oklahoma, USA.</title>
        <authorList>
            <person name="Youssef N.H."/>
            <person name="Yadav A."/>
            <person name="Elshahed M.S."/>
        </authorList>
    </citation>
    <scope>NUCLEOTIDE SEQUENCE [LARGE SCALE GENOMIC DNA]</scope>
    <source>
        <strain evidence="2">ARYD3</strain>
    </source>
</reference>
<protein>
    <submittedName>
        <fullName evidence="2">Glycosyltransferase family 2 protein</fullName>
    </submittedName>
</protein>
<dbReference type="PANTHER" id="PTHR48090:SF7">
    <property type="entry name" value="RFBJ PROTEIN"/>
    <property type="match status" value="1"/>
</dbReference>
<dbReference type="InterPro" id="IPR029044">
    <property type="entry name" value="Nucleotide-diphossugar_trans"/>
</dbReference>
<dbReference type="InterPro" id="IPR050256">
    <property type="entry name" value="Glycosyltransferase_2"/>
</dbReference>
<comment type="caution">
    <text evidence="2">The sequence shown here is derived from an EMBL/GenBank/DDBJ whole genome shotgun (WGS) entry which is preliminary data.</text>
</comment>
<evidence type="ECO:0000259" key="1">
    <source>
        <dbReference type="Pfam" id="PF00535"/>
    </source>
</evidence>
<dbReference type="GO" id="GO:0016740">
    <property type="term" value="F:transferase activity"/>
    <property type="evidence" value="ECO:0007669"/>
    <property type="project" value="UniProtKB-KW"/>
</dbReference>
<dbReference type="InterPro" id="IPR001173">
    <property type="entry name" value="Glyco_trans_2-like"/>
</dbReference>
<evidence type="ECO:0000313" key="3">
    <source>
        <dbReference type="Proteomes" id="UP000324143"/>
    </source>
</evidence>
<keyword evidence="3" id="KW-1185">Reference proteome</keyword>
<gene>
    <name evidence="2" type="ORF">FXF47_00595</name>
</gene>
<sequence>MKFQTFYLKEHTEMKDILILIPIYNCYHLFKKMVPILKNYDFDILIIDDGSDFIPKNFLRNNGIKLLSHRKNKGKGAALKTGFKYAIEHNYKGVFTLDGDFQHHPDDISKFLSSPDSYDLLVGKRNFNKQSMPIHRKLSNYLTSKILSSILKVKIEDSQSGFRFIKTRLIKDIELKSDNFDLETELLVKAAHNNYKIGFIPIRTIYNNSSSNIKGFIDTFRFLKVVIKYGFKK</sequence>
<dbReference type="CDD" id="cd04179">
    <property type="entry name" value="DPM_DPG-synthase_like"/>
    <property type="match status" value="1"/>
</dbReference>
<dbReference type="PANTHER" id="PTHR48090">
    <property type="entry name" value="UNDECAPRENYL-PHOSPHATE 4-DEOXY-4-FORMAMIDO-L-ARABINOSE TRANSFERASE-RELATED"/>
    <property type="match status" value="1"/>
</dbReference>
<dbReference type="Proteomes" id="UP000324143">
    <property type="component" value="Unassembled WGS sequence"/>
</dbReference>
<accession>A0A5D0MJK5</accession>
<evidence type="ECO:0000313" key="2">
    <source>
        <dbReference type="EMBL" id="TYB32115.1"/>
    </source>
</evidence>
<dbReference type="AlphaFoldDB" id="A0A5D0MJK5"/>
<dbReference type="Pfam" id="PF00535">
    <property type="entry name" value="Glycos_transf_2"/>
    <property type="match status" value="1"/>
</dbReference>
<feature type="domain" description="Glycosyltransferase 2-like" evidence="1">
    <location>
        <begin position="19"/>
        <end position="170"/>
    </location>
</feature>
<organism evidence="2 3">
    <name type="scientific">Candidatus Mcinerneyibacterium aminivorans</name>
    <dbReference type="NCBI Taxonomy" id="2703815"/>
    <lineage>
        <taxon>Bacteria</taxon>
        <taxon>Candidatus Macinerneyibacteriota</taxon>
        <taxon>Candidatus Mcinerneyibacteria</taxon>
        <taxon>Candidatus Mcinerneyibacteriales</taxon>
        <taxon>Candidatus Mcinerneyibacteriaceae</taxon>
        <taxon>Candidatus Mcinerneyibacterium</taxon>
    </lineage>
</organism>
<dbReference type="SUPFAM" id="SSF53448">
    <property type="entry name" value="Nucleotide-diphospho-sugar transferases"/>
    <property type="match status" value="1"/>
</dbReference>
<dbReference type="EMBL" id="VSIX01000004">
    <property type="protein sequence ID" value="TYB32115.1"/>
    <property type="molecule type" value="Genomic_DNA"/>
</dbReference>
<name>A0A5D0MJK5_9BACT</name>